<feature type="domain" description="4Fe-4S ferredoxin-type" evidence="9">
    <location>
        <begin position="89"/>
        <end position="132"/>
    </location>
</feature>
<feature type="domain" description="4Fe-4S ferredoxin-type" evidence="9">
    <location>
        <begin position="197"/>
        <end position="230"/>
    </location>
</feature>
<dbReference type="RefSeq" id="WP_285982250.1">
    <property type="nucleotide sequence ID" value="NZ_JASVDS010000002.1"/>
</dbReference>
<evidence type="ECO:0000256" key="4">
    <source>
        <dbReference type="ARBA" id="ARBA00022982"/>
    </source>
</evidence>
<evidence type="ECO:0000256" key="2">
    <source>
        <dbReference type="ARBA" id="ARBA00022485"/>
    </source>
</evidence>
<evidence type="ECO:0000256" key="3">
    <source>
        <dbReference type="ARBA" id="ARBA00022723"/>
    </source>
</evidence>
<evidence type="ECO:0000259" key="9">
    <source>
        <dbReference type="Pfam" id="PF12801"/>
    </source>
</evidence>
<feature type="region of interest" description="Disordered" evidence="7">
    <location>
        <begin position="323"/>
        <end position="357"/>
    </location>
</feature>
<dbReference type="SUPFAM" id="SSF54862">
    <property type="entry name" value="4Fe-4S ferredoxins"/>
    <property type="match status" value="1"/>
</dbReference>
<keyword evidence="6" id="KW-0411">Iron-sulfur</keyword>
<evidence type="ECO:0000313" key="11">
    <source>
        <dbReference type="Proteomes" id="UP001238603"/>
    </source>
</evidence>
<keyword evidence="3" id="KW-0479">Metal-binding</keyword>
<dbReference type="InterPro" id="IPR051684">
    <property type="entry name" value="Electron_Trans/Redox"/>
</dbReference>
<accession>A0ABT7LKT8</accession>
<sequence length="357" mass="39366">MGGPPSALLKPVGGSGRSAPSQRLRRSLQLGFFLLFVSAPLLDLLRFDLHETQLWLLGQPWHLGLDAVQHGRASGADAALNLLLKALLPLVLVVGGFLFVAWRYGRLYCGWLCPHFSIVELLNDLLHRAIGKLSLWDRLPVKRAGRSPDSRWWPVFGLACALLGFVWAITLASYLLPPRALWSDLWNGTLTPNQARFIGIGTLVFTAEFAFARHLFCRFGCAVGLFQSLMWMANPRGMVVAFKREQARDCKSCDISPGLAGSACDTACPMRLNPRNIKRMMFSCVQCGQCLDACENSQGRRDKAPLLEWQVGIEAVRETLRQKKLEAQPLAPPGDPPAGRETGVPATNDARPDREAA</sequence>
<evidence type="ECO:0000256" key="6">
    <source>
        <dbReference type="ARBA" id="ARBA00023014"/>
    </source>
</evidence>
<comment type="caution">
    <text evidence="10">The sequence shown here is derived from an EMBL/GenBank/DDBJ whole genome shotgun (WGS) entry which is preliminary data.</text>
</comment>
<feature type="transmembrane region" description="Helical" evidence="8">
    <location>
        <begin position="152"/>
        <end position="176"/>
    </location>
</feature>
<evidence type="ECO:0000256" key="7">
    <source>
        <dbReference type="SAM" id="MobiDB-lite"/>
    </source>
</evidence>
<feature type="transmembrane region" description="Helical" evidence="8">
    <location>
        <begin position="196"/>
        <end position="216"/>
    </location>
</feature>
<evidence type="ECO:0000256" key="5">
    <source>
        <dbReference type="ARBA" id="ARBA00023004"/>
    </source>
</evidence>
<dbReference type="InterPro" id="IPR017900">
    <property type="entry name" value="4Fe4S_Fe_S_CS"/>
</dbReference>
<evidence type="ECO:0000256" key="8">
    <source>
        <dbReference type="SAM" id="Phobius"/>
    </source>
</evidence>
<feature type="region of interest" description="Disordered" evidence="7">
    <location>
        <begin position="1"/>
        <end position="20"/>
    </location>
</feature>
<evidence type="ECO:0000313" key="10">
    <source>
        <dbReference type="EMBL" id="MDL5032156.1"/>
    </source>
</evidence>
<gene>
    <name evidence="10" type="ORF">QRD43_09560</name>
</gene>
<protein>
    <submittedName>
        <fullName evidence="10">4Fe-4S binding protein</fullName>
    </submittedName>
</protein>
<keyword evidence="2" id="KW-0004">4Fe-4S</keyword>
<name>A0ABT7LKT8_9BURK</name>
<keyword evidence="8" id="KW-0472">Membrane</keyword>
<keyword evidence="8" id="KW-0812">Transmembrane</keyword>
<dbReference type="PANTHER" id="PTHR30176">
    <property type="entry name" value="FERREDOXIN-TYPE PROTEIN NAPH"/>
    <property type="match status" value="1"/>
</dbReference>
<dbReference type="PANTHER" id="PTHR30176:SF3">
    <property type="entry name" value="FERREDOXIN-TYPE PROTEIN NAPH"/>
    <property type="match status" value="1"/>
</dbReference>
<keyword evidence="5" id="KW-0408">Iron</keyword>
<dbReference type="PROSITE" id="PS00198">
    <property type="entry name" value="4FE4S_FER_1"/>
    <property type="match status" value="1"/>
</dbReference>
<dbReference type="Proteomes" id="UP001238603">
    <property type="component" value="Unassembled WGS sequence"/>
</dbReference>
<evidence type="ECO:0000256" key="1">
    <source>
        <dbReference type="ARBA" id="ARBA00022448"/>
    </source>
</evidence>
<keyword evidence="8" id="KW-1133">Transmembrane helix</keyword>
<reference evidence="10 11" key="1">
    <citation type="submission" date="2023-06" db="EMBL/GenBank/DDBJ databases">
        <title>Pelomonas sp. APW6 16S ribosomal RNA gene genome sequencing and assembly.</title>
        <authorList>
            <person name="Woo H."/>
        </authorList>
    </citation>
    <scope>NUCLEOTIDE SEQUENCE [LARGE SCALE GENOMIC DNA]</scope>
    <source>
        <strain evidence="10 11">APW6</strain>
    </source>
</reference>
<keyword evidence="1" id="KW-0813">Transport</keyword>
<keyword evidence="11" id="KW-1185">Reference proteome</keyword>
<proteinExistence type="predicted"/>
<dbReference type="EMBL" id="JASVDS010000002">
    <property type="protein sequence ID" value="MDL5032156.1"/>
    <property type="molecule type" value="Genomic_DNA"/>
</dbReference>
<dbReference type="InterPro" id="IPR017896">
    <property type="entry name" value="4Fe4S_Fe-S-bd"/>
</dbReference>
<dbReference type="Pfam" id="PF12801">
    <property type="entry name" value="Fer4_5"/>
    <property type="match status" value="2"/>
</dbReference>
<organism evidence="10 11">
    <name type="scientific">Roseateles subflavus</name>
    <dbReference type="NCBI Taxonomy" id="3053353"/>
    <lineage>
        <taxon>Bacteria</taxon>
        <taxon>Pseudomonadati</taxon>
        <taxon>Pseudomonadota</taxon>
        <taxon>Betaproteobacteria</taxon>
        <taxon>Burkholderiales</taxon>
        <taxon>Sphaerotilaceae</taxon>
        <taxon>Roseateles</taxon>
    </lineage>
</organism>
<keyword evidence="4" id="KW-0249">Electron transport</keyword>
<feature type="transmembrane region" description="Helical" evidence="8">
    <location>
        <begin position="82"/>
        <end position="102"/>
    </location>
</feature>